<reference evidence="1 2" key="1">
    <citation type="submission" date="2019-09" db="EMBL/GenBank/DDBJ databases">
        <title>FDA dAtabase for Regulatory Grade micrObial Sequences (FDA-ARGOS): Supporting development and validation of Infectious Disease Dx tests.</title>
        <authorList>
            <person name="Sciortino C."/>
            <person name="Tallon L."/>
            <person name="Sadzewicz L."/>
            <person name="Vavikolanu K."/>
            <person name="Mehta A."/>
            <person name="Aluvathingal J."/>
            <person name="Nadendla S."/>
            <person name="Nandy P."/>
            <person name="Geyer C."/>
            <person name="Yan Y."/>
            <person name="Sichtig H."/>
        </authorList>
    </citation>
    <scope>NUCLEOTIDE SEQUENCE [LARGE SCALE GENOMIC DNA]</scope>
    <source>
        <strain evidence="1 2">FDAARGOS_636</strain>
    </source>
</reference>
<keyword evidence="2" id="KW-1185">Reference proteome</keyword>
<dbReference type="Pfam" id="PF14903">
    <property type="entry name" value="WG_beta_rep"/>
    <property type="match status" value="1"/>
</dbReference>
<dbReference type="PANTHER" id="PTHR37841">
    <property type="entry name" value="GLR2918 PROTEIN"/>
    <property type="match status" value="1"/>
</dbReference>
<dbReference type="PANTHER" id="PTHR37841:SF1">
    <property type="entry name" value="DUF3298 DOMAIN-CONTAINING PROTEIN"/>
    <property type="match status" value="1"/>
</dbReference>
<dbReference type="RefSeq" id="WP_168238922.1">
    <property type="nucleotide sequence ID" value="NZ_CP050995.1"/>
</dbReference>
<dbReference type="Proteomes" id="UP000501570">
    <property type="component" value="Chromosome"/>
</dbReference>
<gene>
    <name evidence="1" type="ORF">FOB44_14255</name>
</gene>
<name>A0ABX6KT75_CHRGL</name>
<proteinExistence type="predicted"/>
<dbReference type="InterPro" id="IPR032774">
    <property type="entry name" value="WG_beta_rep"/>
</dbReference>
<accession>A0ABX6KT75</accession>
<protein>
    <submittedName>
        <fullName evidence="1">WG repeat-containing protein</fullName>
    </submittedName>
</protein>
<evidence type="ECO:0000313" key="2">
    <source>
        <dbReference type="Proteomes" id="UP000501570"/>
    </source>
</evidence>
<sequence>MKKLVFVLCSIVCTAQTNQYTRILLSKKTGKTVTSYSEGYGTVYDPDSKKGSIVDSLGAITFESPYKGIISHIFKNRFILKSENNNKVKSAIIDEKGNEIIPLDNQDFDTPWQSEKWIIVSKERKEAVYDYNGKEIIPYSEKIRFSGKDRFFVLKDKKWQLYNDNGKQLSERKFKDDYSFENGKALIINEEGQSEIIGLNGETLHTFSKKVQDISAYPYLITKNNVTGKYGLIDIQGNTLADEIFKDITPEYFGKKEYIYLTKNNKTTVFNKKDQKLYPSSFTYLNPLLNNLFAVYNEKSKKTGIVDLQGSIIFPQEYDFIKAFTVSGREFIYLKKGREEQLLDKTLKNIIGEGTEILGFYPDNLVIKKENTYYTFSVSDQSVIELKNIRYIKNQDFEYFNPLNLYSKPLVCKNSDNLFGVLNGKGMEIVPFVYEDIIAFENSENEIVVKKEGKYGVSNFQNEPLREIVYDKYFWMKEVLRLEKDKKSDFIYFTRFRDRSEQLQ</sequence>
<dbReference type="EMBL" id="CP050995">
    <property type="protein sequence ID" value="QIY91745.1"/>
    <property type="molecule type" value="Genomic_DNA"/>
</dbReference>
<evidence type="ECO:0000313" key="1">
    <source>
        <dbReference type="EMBL" id="QIY91745.1"/>
    </source>
</evidence>
<organism evidence="1 2">
    <name type="scientific">Chryseobacterium gallinarum</name>
    <dbReference type="NCBI Taxonomy" id="1324352"/>
    <lineage>
        <taxon>Bacteria</taxon>
        <taxon>Pseudomonadati</taxon>
        <taxon>Bacteroidota</taxon>
        <taxon>Flavobacteriia</taxon>
        <taxon>Flavobacteriales</taxon>
        <taxon>Weeksellaceae</taxon>
        <taxon>Chryseobacterium group</taxon>
        <taxon>Chryseobacterium</taxon>
    </lineage>
</organism>